<evidence type="ECO:0000313" key="1">
    <source>
        <dbReference type="Proteomes" id="UP000887580"/>
    </source>
</evidence>
<name>A0AC35GFA5_9BILA</name>
<sequence length="182" mass="20350">MFCSLPFLLFLFTATNSRPNNFFTNETTLANETNETFPMILTGDFSNVAIQRDNDVQLTGPGTVDLILMDRNLDVDINLNKCSDRVKFCYSSLEKNSEASALCENDFCGFEVDGRSNTEIDLTGQKGLKRKFLDKKCEPIQMQEIKTKYCGLAAESCKPLIGEEDKRITIIVKASSACDTLI</sequence>
<protein>
    <submittedName>
        <fullName evidence="2">Uncharacterized protein</fullName>
    </submittedName>
</protein>
<dbReference type="Proteomes" id="UP000887580">
    <property type="component" value="Unplaced"/>
</dbReference>
<accession>A0AC35GFA5</accession>
<proteinExistence type="predicted"/>
<evidence type="ECO:0000313" key="2">
    <source>
        <dbReference type="WBParaSite" id="PS1159_v2.g4653.t1"/>
    </source>
</evidence>
<dbReference type="WBParaSite" id="PS1159_v2.g4653.t1">
    <property type="protein sequence ID" value="PS1159_v2.g4653.t1"/>
    <property type="gene ID" value="PS1159_v2.g4653"/>
</dbReference>
<organism evidence="1 2">
    <name type="scientific">Panagrolaimus sp. PS1159</name>
    <dbReference type="NCBI Taxonomy" id="55785"/>
    <lineage>
        <taxon>Eukaryota</taxon>
        <taxon>Metazoa</taxon>
        <taxon>Ecdysozoa</taxon>
        <taxon>Nematoda</taxon>
        <taxon>Chromadorea</taxon>
        <taxon>Rhabditida</taxon>
        <taxon>Tylenchina</taxon>
        <taxon>Panagrolaimomorpha</taxon>
        <taxon>Panagrolaimoidea</taxon>
        <taxon>Panagrolaimidae</taxon>
        <taxon>Panagrolaimus</taxon>
    </lineage>
</organism>
<reference evidence="2" key="1">
    <citation type="submission" date="2022-11" db="UniProtKB">
        <authorList>
            <consortium name="WormBaseParasite"/>
        </authorList>
    </citation>
    <scope>IDENTIFICATION</scope>
</reference>